<dbReference type="GO" id="GO:0005179">
    <property type="term" value="F:hormone activity"/>
    <property type="evidence" value="ECO:0007669"/>
    <property type="project" value="UniProtKB-KW"/>
</dbReference>
<keyword evidence="5" id="KW-0372">Hormone</keyword>
<dbReference type="AlphaFoldDB" id="A0AAN9ESX8"/>
<dbReference type="InterPro" id="IPR033250">
    <property type="entry name" value="CEP"/>
</dbReference>
<dbReference type="GO" id="GO:0006995">
    <property type="term" value="P:cellular response to nitrogen starvation"/>
    <property type="evidence" value="ECO:0007669"/>
    <property type="project" value="UniProtKB-ARBA"/>
</dbReference>
<evidence type="ECO:0000256" key="2">
    <source>
        <dbReference type="ARBA" id="ARBA00008963"/>
    </source>
</evidence>
<gene>
    <name evidence="10" type="ORF">RJT34_30702</name>
</gene>
<keyword evidence="4" id="KW-0964">Secreted</keyword>
<protein>
    <recommendedName>
        <fullName evidence="12">Encoded peptide</fullName>
    </recommendedName>
</protein>
<dbReference type="GO" id="GO:1902025">
    <property type="term" value="P:nitrate import"/>
    <property type="evidence" value="ECO:0007669"/>
    <property type="project" value="TreeGrafter"/>
</dbReference>
<evidence type="ECO:0000313" key="10">
    <source>
        <dbReference type="EMBL" id="KAK7263117.1"/>
    </source>
</evidence>
<keyword evidence="11" id="KW-1185">Reference proteome</keyword>
<feature type="region of interest" description="Disordered" evidence="8">
    <location>
        <begin position="48"/>
        <end position="105"/>
    </location>
</feature>
<feature type="signal peptide" evidence="9">
    <location>
        <begin position="1"/>
        <end position="28"/>
    </location>
</feature>
<name>A0AAN9ESX8_CLITE</name>
<evidence type="ECO:0000256" key="9">
    <source>
        <dbReference type="SAM" id="SignalP"/>
    </source>
</evidence>
<feature type="region of interest" description="Disordered" evidence="8">
    <location>
        <begin position="126"/>
        <end position="152"/>
    </location>
</feature>
<evidence type="ECO:0000256" key="4">
    <source>
        <dbReference type="ARBA" id="ARBA00022525"/>
    </source>
</evidence>
<evidence type="ECO:0000256" key="6">
    <source>
        <dbReference type="ARBA" id="ARBA00022729"/>
    </source>
</evidence>
<sequence length="152" mass="16154">MGKFQAMHKYFAVFLALVACHNSLVTHGRKIKSSNQHYSSLNTQTVAVESQRNPHTILPPLKPSSNVPTASSYKNLNTDIGDSSNTNAFQPTTPGTSPGVGHRNIEGNNVKAMVAVQSSDVEVPVTAGFQPTDPGHSPGVGHSHQNKIGQSN</sequence>
<dbReference type="GO" id="GO:0048364">
    <property type="term" value="P:root development"/>
    <property type="evidence" value="ECO:0007669"/>
    <property type="project" value="InterPro"/>
</dbReference>
<dbReference type="GO" id="GO:2000280">
    <property type="term" value="P:regulation of root development"/>
    <property type="evidence" value="ECO:0007669"/>
    <property type="project" value="TreeGrafter"/>
</dbReference>
<comment type="subcellular location">
    <subcellularLocation>
        <location evidence="1">Secreted</location>
        <location evidence="1">Extracellular space</location>
        <location evidence="1">Apoplast</location>
    </subcellularLocation>
</comment>
<evidence type="ECO:0000256" key="3">
    <source>
        <dbReference type="ARBA" id="ARBA00022523"/>
    </source>
</evidence>
<evidence type="ECO:0008006" key="12">
    <source>
        <dbReference type="Google" id="ProtNLM"/>
    </source>
</evidence>
<evidence type="ECO:0000313" key="11">
    <source>
        <dbReference type="Proteomes" id="UP001359559"/>
    </source>
</evidence>
<keyword evidence="3" id="KW-0052">Apoplast</keyword>
<dbReference type="GO" id="GO:1901371">
    <property type="term" value="P:regulation of leaf morphogenesis"/>
    <property type="evidence" value="ECO:0007669"/>
    <property type="project" value="TreeGrafter"/>
</dbReference>
<accession>A0AAN9ESX8</accession>
<keyword evidence="7" id="KW-0379">Hydroxylation</keyword>
<organism evidence="10 11">
    <name type="scientific">Clitoria ternatea</name>
    <name type="common">Butterfly pea</name>
    <dbReference type="NCBI Taxonomy" id="43366"/>
    <lineage>
        <taxon>Eukaryota</taxon>
        <taxon>Viridiplantae</taxon>
        <taxon>Streptophyta</taxon>
        <taxon>Embryophyta</taxon>
        <taxon>Tracheophyta</taxon>
        <taxon>Spermatophyta</taxon>
        <taxon>Magnoliopsida</taxon>
        <taxon>eudicotyledons</taxon>
        <taxon>Gunneridae</taxon>
        <taxon>Pentapetalae</taxon>
        <taxon>rosids</taxon>
        <taxon>fabids</taxon>
        <taxon>Fabales</taxon>
        <taxon>Fabaceae</taxon>
        <taxon>Papilionoideae</taxon>
        <taxon>50 kb inversion clade</taxon>
        <taxon>NPAAA clade</taxon>
        <taxon>indigoferoid/millettioid clade</taxon>
        <taxon>Phaseoleae</taxon>
        <taxon>Clitoria</taxon>
    </lineage>
</organism>
<reference evidence="10 11" key="1">
    <citation type="submission" date="2024-01" db="EMBL/GenBank/DDBJ databases">
        <title>The genomes of 5 underutilized Papilionoideae crops provide insights into root nodulation and disease resistance.</title>
        <authorList>
            <person name="Yuan L."/>
        </authorList>
    </citation>
    <scope>NUCLEOTIDE SEQUENCE [LARGE SCALE GENOMIC DNA]</scope>
    <source>
        <strain evidence="10">LY-2023</strain>
        <tissue evidence="10">Leaf</tissue>
    </source>
</reference>
<dbReference type="EMBL" id="JAYKXN010000008">
    <property type="protein sequence ID" value="KAK7263117.1"/>
    <property type="molecule type" value="Genomic_DNA"/>
</dbReference>
<feature type="chain" id="PRO_5042877432" description="Encoded peptide" evidence="9">
    <location>
        <begin position="29"/>
        <end position="152"/>
    </location>
</feature>
<evidence type="ECO:0000256" key="1">
    <source>
        <dbReference type="ARBA" id="ARBA00004271"/>
    </source>
</evidence>
<proteinExistence type="inferred from homology"/>
<keyword evidence="6 9" id="KW-0732">Signal</keyword>
<evidence type="ECO:0000256" key="8">
    <source>
        <dbReference type="SAM" id="MobiDB-lite"/>
    </source>
</evidence>
<evidence type="ECO:0000256" key="7">
    <source>
        <dbReference type="ARBA" id="ARBA00023278"/>
    </source>
</evidence>
<dbReference type="PROSITE" id="PS51257">
    <property type="entry name" value="PROKAR_LIPOPROTEIN"/>
    <property type="match status" value="1"/>
</dbReference>
<feature type="compositionally biased region" description="Polar residues" evidence="8">
    <location>
        <begin position="63"/>
        <end position="96"/>
    </location>
</feature>
<comment type="caution">
    <text evidence="10">The sequence shown here is derived from an EMBL/GenBank/DDBJ whole genome shotgun (WGS) entry which is preliminary data.</text>
</comment>
<dbReference type="PANTHER" id="PTHR33348">
    <property type="entry name" value="PRECURSOR OF CEP5"/>
    <property type="match status" value="1"/>
</dbReference>
<evidence type="ECO:0000256" key="5">
    <source>
        <dbReference type="ARBA" id="ARBA00022702"/>
    </source>
</evidence>
<dbReference type="GO" id="GO:0048046">
    <property type="term" value="C:apoplast"/>
    <property type="evidence" value="ECO:0007669"/>
    <property type="project" value="UniProtKB-SubCell"/>
</dbReference>
<comment type="similarity">
    <text evidence="2">Belongs to the C-terminally encoded plant signaling peptide (CEP) family.</text>
</comment>
<dbReference type="Proteomes" id="UP001359559">
    <property type="component" value="Unassembled WGS sequence"/>
</dbReference>
<dbReference type="PANTHER" id="PTHR33348:SF44">
    <property type="entry name" value="PRECURSOR OF CEP6"/>
    <property type="match status" value="1"/>
</dbReference>